<keyword evidence="2" id="KW-1185">Reference proteome</keyword>
<dbReference type="AlphaFoldDB" id="A0A6H1U423"/>
<sequence>MEATYTLYNPNITELFSQVYAVRKITGRDRQFLKSAILHHPLTPEEMHLIDRLVYAVRRGWLQMID</sequence>
<protein>
    <submittedName>
        <fullName evidence="1">Uncharacterized protein</fullName>
    </submittedName>
</protein>
<gene>
    <name evidence="1" type="ORF">HCG48_05760</name>
</gene>
<evidence type="ECO:0000313" key="2">
    <source>
        <dbReference type="Proteomes" id="UP000500857"/>
    </source>
</evidence>
<reference evidence="1 2" key="1">
    <citation type="submission" date="2020-04" db="EMBL/GenBank/DDBJ databases">
        <authorList>
            <person name="Basu S."/>
            <person name="Maruthanayagam V."/>
            <person name="Chakraborty S."/>
            <person name="Pramanik A."/>
            <person name="Mukherjee J."/>
            <person name="Brink B."/>
        </authorList>
    </citation>
    <scope>NUCLEOTIDE SEQUENCE [LARGE SCALE GENOMIC DNA]</scope>
    <source>
        <strain evidence="1 2">AP17</strain>
    </source>
</reference>
<dbReference type="KEGG" id="oxy:HCG48_05760"/>
<name>A0A6H1U423_9CYAN</name>
<accession>A0A6H1U423</accession>
<organism evidence="1 2">
    <name type="scientific">Oxynema aestuarii AP17</name>
    <dbReference type="NCBI Taxonomy" id="2064643"/>
    <lineage>
        <taxon>Bacteria</taxon>
        <taxon>Bacillati</taxon>
        <taxon>Cyanobacteriota</taxon>
        <taxon>Cyanophyceae</taxon>
        <taxon>Oscillatoriophycideae</taxon>
        <taxon>Oscillatoriales</taxon>
        <taxon>Oscillatoriaceae</taxon>
        <taxon>Oxynema</taxon>
        <taxon>Oxynema aestuarii</taxon>
    </lineage>
</organism>
<dbReference type="Proteomes" id="UP000500857">
    <property type="component" value="Chromosome"/>
</dbReference>
<proteinExistence type="predicted"/>
<evidence type="ECO:0000313" key="1">
    <source>
        <dbReference type="EMBL" id="QIZ73622.1"/>
    </source>
</evidence>
<dbReference type="EMBL" id="CP051167">
    <property type="protein sequence ID" value="QIZ73622.1"/>
    <property type="molecule type" value="Genomic_DNA"/>
</dbReference>